<dbReference type="InterPro" id="IPR011990">
    <property type="entry name" value="TPR-like_helical_dom_sf"/>
</dbReference>
<feature type="compositionally biased region" description="Polar residues" evidence="1">
    <location>
        <begin position="1"/>
        <end position="15"/>
    </location>
</feature>
<dbReference type="SUPFAM" id="SSF48452">
    <property type="entry name" value="TPR-like"/>
    <property type="match status" value="1"/>
</dbReference>
<comment type="caution">
    <text evidence="2">The sequence shown here is derived from an EMBL/GenBank/DDBJ whole genome shotgun (WGS) entry which is preliminary data.</text>
</comment>
<evidence type="ECO:0000313" key="2">
    <source>
        <dbReference type="EMBL" id="MEI1252206.1"/>
    </source>
</evidence>
<dbReference type="Gene3D" id="3.40.50.10610">
    <property type="entry name" value="ABC-type transport auxiliary lipoprotein component"/>
    <property type="match status" value="1"/>
</dbReference>
<dbReference type="Gene3D" id="1.25.40.10">
    <property type="entry name" value="Tetratricopeptide repeat domain"/>
    <property type="match status" value="1"/>
</dbReference>
<evidence type="ECO:0000313" key="3">
    <source>
        <dbReference type="Proteomes" id="UP001531129"/>
    </source>
</evidence>
<dbReference type="EMBL" id="JBAMYC010000022">
    <property type="protein sequence ID" value="MEI1252206.1"/>
    <property type="molecule type" value="Genomic_DNA"/>
</dbReference>
<dbReference type="RefSeq" id="WP_335915816.1">
    <property type="nucleotide sequence ID" value="NZ_JBAMYB010000021.1"/>
</dbReference>
<evidence type="ECO:0000256" key="1">
    <source>
        <dbReference type="SAM" id="MobiDB-lite"/>
    </source>
</evidence>
<reference evidence="2 3" key="1">
    <citation type="submission" date="2024-01" db="EMBL/GenBank/DDBJ databases">
        <title>Draft genome sequences of three bacterial strains isolated from Acacia saligna represent a potential new species within the genus Rhizobium.</title>
        <authorList>
            <person name="Tambong J.T."/>
            <person name="Mnasri B."/>
        </authorList>
    </citation>
    <scope>NUCLEOTIDE SEQUENCE [LARGE SCALE GENOMIC DNA]</scope>
    <source>
        <strain evidence="2 3">1AS12I</strain>
    </source>
</reference>
<gene>
    <name evidence="2" type="ORF">V8Q02_30040</name>
</gene>
<name>A0ABU8CTQ5_9HYPH</name>
<keyword evidence="3" id="KW-1185">Reference proteome</keyword>
<protein>
    <submittedName>
        <fullName evidence="2">Adenylate cyclase</fullName>
    </submittedName>
</protein>
<organism evidence="2 3">
    <name type="scientific">Rhizobium aouanii</name>
    <dbReference type="NCBI Taxonomy" id="3118145"/>
    <lineage>
        <taxon>Bacteria</taxon>
        <taxon>Pseudomonadati</taxon>
        <taxon>Pseudomonadota</taxon>
        <taxon>Alphaproteobacteria</taxon>
        <taxon>Hyphomicrobiales</taxon>
        <taxon>Rhizobiaceae</taxon>
        <taxon>Rhizobium/Agrobacterium group</taxon>
        <taxon>Rhizobium</taxon>
    </lineage>
</organism>
<sequence>MDTSVTAESSESGRSQRPLPGPNEIREQLARIVSSPEFPPAGRGAAFLSFVVEEALAGRGPRLKGYTLAVEVFHRSEGFTQDDPVVRIEAGRLRRTLERYYLVAGQNDPIRIDIPKGGYVPSFAWNEAVSADTGEVEAKRQRPAWSRLQDKWLIIAGVVGVVCVAALTHRAADQMAAVAKPVNSAEVPDEPTLVIAPFTNLGDGPQAQLYTIGLTEELLTALPRFKEIKVFGRETSKSLLPEVTPSEVHGGLGARYLLTGGVRVSGAKVRVTARLVDTSDGVILWSQNYDDDLSTRELFAIQSDVASKVATAVAQPYGVIAKAGMANPPPDDLGVYDCTLRFYAYRTELSPETHHTVRDCLESAVARYPTYATAWAMSSIVYLDEDRFRFNPRPGQPRPIERALSSARRAIELEPGNTRALQSLMTALFFNQHLTEALKVGEEALATNPNDTELLGEFGTRVAMCGQWKRGADMLDRALALNPAGASYYHGTRALAAHMLDDHDTAVSLIRKADLQKFPLFHVVAAAIWFLTVCGHDARHSSQIPQPSSSMLEAGRILLQHGHAVASDAHVSSRSGGRISM</sequence>
<feature type="region of interest" description="Disordered" evidence="1">
    <location>
        <begin position="1"/>
        <end position="23"/>
    </location>
</feature>
<dbReference type="Proteomes" id="UP001531129">
    <property type="component" value="Unassembled WGS sequence"/>
</dbReference>
<proteinExistence type="predicted"/>
<accession>A0ABU8CTQ5</accession>